<dbReference type="AlphaFoldDB" id="A0A9X0HJ96"/>
<sequence length="192" mass="20332">MAEICNTITKNITSADCPRPGGLNRRSWVFLLSMLTGAFTYNGTTGALSGFSIVAGQKGIKGMGRPKKGSGASTGTQAENGSFQVEQTLIQQFGFKNQLELNALTDFLKAGGKVVFQELNSGAIRVYFKEFGNETGTGEEGSGETLNADNGIMTTTLKGFEPEFPTFFEAPITAGETQLAASRAYLDALCVA</sequence>
<comment type="caution">
    <text evidence="2">The sequence shown here is derived from an EMBL/GenBank/DDBJ whole genome shotgun (WGS) entry which is preliminary data.</text>
</comment>
<reference evidence="2 3" key="1">
    <citation type="submission" date="2015-11" db="EMBL/GenBank/DDBJ databases">
        <title>Solirubrum puertoriconensis gen. nov. an environmental bacteria isolated in Puerto Rico.</title>
        <authorList>
            <person name="Cuebas-Irizarry M.F."/>
            <person name="Montalvo-Rodriguez R."/>
        </authorList>
    </citation>
    <scope>NUCLEOTIDE SEQUENCE [LARGE SCALE GENOMIC DNA]</scope>
    <source>
        <strain evidence="2 3">MC1A</strain>
    </source>
</reference>
<feature type="transmembrane region" description="Helical" evidence="1">
    <location>
        <begin position="28"/>
        <end position="55"/>
    </location>
</feature>
<keyword evidence="1" id="KW-0472">Membrane</keyword>
<keyword evidence="3" id="KW-1185">Reference proteome</keyword>
<dbReference type="OrthoDB" id="979767at2"/>
<organism evidence="2 3">
    <name type="scientific">Solirubrum puertoriconensis</name>
    <dbReference type="NCBI Taxonomy" id="1751427"/>
    <lineage>
        <taxon>Bacteria</taxon>
        <taxon>Pseudomonadati</taxon>
        <taxon>Bacteroidota</taxon>
        <taxon>Cytophagia</taxon>
        <taxon>Cytophagales</taxon>
    </lineage>
</organism>
<gene>
    <name evidence="2" type="ORF">ASU33_06030</name>
</gene>
<dbReference type="EMBL" id="LNAL01000008">
    <property type="protein sequence ID" value="KUG06881.1"/>
    <property type="molecule type" value="Genomic_DNA"/>
</dbReference>
<protein>
    <submittedName>
        <fullName evidence="2">Uncharacterized protein</fullName>
    </submittedName>
</protein>
<dbReference type="RefSeq" id="WP_059072575.1">
    <property type="nucleotide sequence ID" value="NZ_LNAL01000008.1"/>
</dbReference>
<evidence type="ECO:0000313" key="2">
    <source>
        <dbReference type="EMBL" id="KUG06881.1"/>
    </source>
</evidence>
<evidence type="ECO:0000313" key="3">
    <source>
        <dbReference type="Proteomes" id="UP000054223"/>
    </source>
</evidence>
<accession>A0A9X0HJ96</accession>
<keyword evidence="1" id="KW-0812">Transmembrane</keyword>
<dbReference type="Proteomes" id="UP000054223">
    <property type="component" value="Unassembled WGS sequence"/>
</dbReference>
<proteinExistence type="predicted"/>
<evidence type="ECO:0000256" key="1">
    <source>
        <dbReference type="SAM" id="Phobius"/>
    </source>
</evidence>
<name>A0A9X0HJ96_SOLP1</name>
<keyword evidence="1" id="KW-1133">Transmembrane helix</keyword>